<keyword evidence="4" id="KW-0547">Nucleotide-binding</keyword>
<dbReference type="Gene3D" id="3.40.50.300">
    <property type="entry name" value="P-loop containing nucleotide triphosphate hydrolases"/>
    <property type="match status" value="1"/>
</dbReference>
<evidence type="ECO:0000313" key="10">
    <source>
        <dbReference type="Proteomes" id="UP000185744"/>
    </source>
</evidence>
<dbReference type="SUPFAM" id="SSF52540">
    <property type="entry name" value="P-loop containing nucleoside triphosphate hydrolases"/>
    <property type="match status" value="1"/>
</dbReference>
<evidence type="ECO:0000256" key="4">
    <source>
        <dbReference type="ARBA" id="ARBA00022741"/>
    </source>
</evidence>
<keyword evidence="5" id="KW-0378">Hydrolase</keyword>
<evidence type="ECO:0000256" key="5">
    <source>
        <dbReference type="ARBA" id="ARBA00022801"/>
    </source>
</evidence>
<proteinExistence type="inferred from homology"/>
<evidence type="ECO:0000256" key="7">
    <source>
        <dbReference type="ARBA" id="ARBA00023134"/>
    </source>
</evidence>
<evidence type="ECO:0000256" key="2">
    <source>
        <dbReference type="ARBA" id="ARBA00022596"/>
    </source>
</evidence>
<reference evidence="9" key="1">
    <citation type="submission" date="2016-12" db="EMBL/GenBank/DDBJ databases">
        <title>Discovery of methanogenic haloarchaea.</title>
        <authorList>
            <person name="Sorokin D.Y."/>
            <person name="Makarova K.S."/>
            <person name="Abbas B."/>
            <person name="Ferrer M."/>
            <person name="Golyshin P.N."/>
        </authorList>
    </citation>
    <scope>NUCLEOTIDE SEQUENCE [LARGE SCALE GENOMIC DNA]</scope>
    <source>
        <strain evidence="9">HMET1</strain>
    </source>
</reference>
<keyword evidence="3" id="KW-0479">Metal-binding</keyword>
<evidence type="ECO:0000313" key="9">
    <source>
        <dbReference type="EMBL" id="OKY79005.1"/>
    </source>
</evidence>
<dbReference type="FunCoup" id="A0A1Q6DXB2">
    <property type="interactions" value="26"/>
</dbReference>
<dbReference type="PANTHER" id="PTHR30134">
    <property type="entry name" value="HYDROGENASE PROTEIN ASSEMBLY PROTEIN, NICKEL CHAPERONE"/>
    <property type="match status" value="1"/>
</dbReference>
<dbReference type="InterPro" id="IPR004392">
    <property type="entry name" value="Hyd_mat_HypB"/>
</dbReference>
<dbReference type="STRING" id="1903181.BTN85_1511"/>
<dbReference type="GO" id="GO:0008270">
    <property type="term" value="F:zinc ion binding"/>
    <property type="evidence" value="ECO:0007669"/>
    <property type="project" value="TreeGrafter"/>
</dbReference>
<gene>
    <name evidence="9" type="ORF">BTN85_1511</name>
</gene>
<dbReference type="NCBIfam" id="TIGR00073">
    <property type="entry name" value="hypB"/>
    <property type="match status" value="1"/>
</dbReference>
<evidence type="ECO:0000256" key="3">
    <source>
        <dbReference type="ARBA" id="ARBA00022723"/>
    </source>
</evidence>
<dbReference type="Pfam" id="PF02492">
    <property type="entry name" value="cobW"/>
    <property type="match status" value="1"/>
</dbReference>
<keyword evidence="10" id="KW-1185">Reference proteome</keyword>
<organism evidence="9 10">
    <name type="scientific">Methanohalarchaeum thermophilum</name>
    <dbReference type="NCBI Taxonomy" id="1903181"/>
    <lineage>
        <taxon>Archaea</taxon>
        <taxon>Methanobacteriati</taxon>
        <taxon>Methanobacteriota</taxon>
        <taxon>Methanonatronarchaeia</taxon>
        <taxon>Methanonatronarchaeales</taxon>
        <taxon>Methanonatronarchaeaceae</taxon>
        <taxon>Candidatus Methanohalarchaeum</taxon>
    </lineage>
</organism>
<dbReference type="GO" id="GO:0016151">
    <property type="term" value="F:nickel cation binding"/>
    <property type="evidence" value="ECO:0007669"/>
    <property type="project" value="InterPro"/>
</dbReference>
<dbReference type="GO" id="GO:0003924">
    <property type="term" value="F:GTPase activity"/>
    <property type="evidence" value="ECO:0007669"/>
    <property type="project" value="InterPro"/>
</dbReference>
<feature type="domain" description="CobW/HypB/UreG nucleotide-binding" evidence="8">
    <location>
        <begin position="37"/>
        <end position="193"/>
    </location>
</feature>
<dbReference type="GO" id="GO:0051604">
    <property type="term" value="P:protein maturation"/>
    <property type="evidence" value="ECO:0007669"/>
    <property type="project" value="InterPro"/>
</dbReference>
<keyword evidence="2" id="KW-0533">Nickel</keyword>
<dbReference type="InterPro" id="IPR027417">
    <property type="entry name" value="P-loop_NTPase"/>
</dbReference>
<evidence type="ECO:0000259" key="8">
    <source>
        <dbReference type="Pfam" id="PF02492"/>
    </source>
</evidence>
<dbReference type="PANTHER" id="PTHR30134:SF2">
    <property type="entry name" value="HYDROGENASE MATURATION FACTOR HYPB"/>
    <property type="match status" value="1"/>
</dbReference>
<evidence type="ECO:0000256" key="1">
    <source>
        <dbReference type="ARBA" id="ARBA00006211"/>
    </source>
</evidence>
<keyword evidence="7" id="KW-0342">GTP-binding</keyword>
<dbReference type="AlphaFoldDB" id="A0A1Q6DXB2"/>
<dbReference type="InParanoid" id="A0A1Q6DXB2"/>
<evidence type="ECO:0000256" key="6">
    <source>
        <dbReference type="ARBA" id="ARBA00022833"/>
    </source>
</evidence>
<name>A0A1Q6DXB2_METT1</name>
<comment type="caution">
    <text evidence="9">The sequence shown here is derived from an EMBL/GenBank/DDBJ whole genome shotgun (WGS) entry which is preliminary data.</text>
</comment>
<keyword evidence="6" id="KW-0862">Zinc</keyword>
<accession>A0A1Q6DXB2</accession>
<dbReference type="InterPro" id="IPR003495">
    <property type="entry name" value="CobW/HypB/UreG_nucleotide-bd"/>
</dbReference>
<comment type="similarity">
    <text evidence="1">Belongs to the SIMIBI class G3E GTPase family. HypB/HupM subfamily.</text>
</comment>
<dbReference type="EMBL" id="MSDW01000001">
    <property type="protein sequence ID" value="OKY79005.1"/>
    <property type="molecule type" value="Genomic_DNA"/>
</dbReference>
<dbReference type="GO" id="GO:0005525">
    <property type="term" value="F:GTP binding"/>
    <property type="evidence" value="ECO:0007669"/>
    <property type="project" value="UniProtKB-KW"/>
</dbReference>
<dbReference type="PIRSF" id="PIRSF005624">
    <property type="entry name" value="Ni-bind_GTPase"/>
    <property type="match status" value="1"/>
</dbReference>
<sequence length="210" mass="22797">MHDVSEIDLEKNLIEENQEVANEVNNFLREHNIKSFNLVGSIGSGKTSLIKELSKDLSGVGAIVGDVSGKDDYDVLNEAGVPVVNLNTGKECHLDANLVKDAIKELNLEDLDYLFIENVGNLVCPVDFPVGADERIVVVSVTEGDDVVNKHPLLFKKSGVCVINKIDIADAVDADVSRMVKDANRINPGIEVIKMSIKEGVGLSDFIELI</sequence>
<dbReference type="Proteomes" id="UP000185744">
    <property type="component" value="Unassembled WGS sequence"/>
</dbReference>
<protein>
    <submittedName>
        <fullName evidence="9">Ni2+-binding GTPase, involved in maturation of urease and hydrogenase HypB</fullName>
    </submittedName>
</protein>